<sequence>MSLRSRPRTRARVRTPARVRTRAPVRRAAVLLLLAGLLLTAPPCAHAGGGHHRAAGPVAAAAQRPERADMRTPVLEAVQSDGPHTACGPGPSGQLPKGRADGSGAPPTAPVTASGTVPPPSVRRRAAPDRPPRTGRTTLAVLCRCRI</sequence>
<evidence type="ECO:0000256" key="2">
    <source>
        <dbReference type="SAM" id="SignalP"/>
    </source>
</evidence>
<protein>
    <recommendedName>
        <fullName evidence="5">Secreted protein</fullName>
    </recommendedName>
</protein>
<feature type="region of interest" description="Disordered" evidence="1">
    <location>
        <begin position="47"/>
        <end position="136"/>
    </location>
</feature>
<gene>
    <name evidence="3" type="ORF">SNA_30280</name>
</gene>
<dbReference type="Proteomes" id="UP000032458">
    <property type="component" value="Unassembled WGS sequence"/>
</dbReference>
<keyword evidence="2" id="KW-0732">Signal</keyword>
<reference evidence="3 4" key="1">
    <citation type="submission" date="2014-09" db="EMBL/GenBank/DDBJ databases">
        <title>Draft genome sequence of Streptomyces natalensis ATCC 27448, producer of the antifungal pimaricin.</title>
        <authorList>
            <person name="Mendes M.V."/>
            <person name="Beites T."/>
            <person name="Pires S."/>
            <person name="Santos C.L."/>
            <person name="Moradas-Ferreira P."/>
        </authorList>
    </citation>
    <scope>NUCLEOTIDE SEQUENCE [LARGE SCALE GENOMIC DNA]</scope>
    <source>
        <strain evidence="3 4">ATCC 27448</strain>
    </source>
</reference>
<feature type="signal peptide" evidence="2">
    <location>
        <begin position="1"/>
        <end position="47"/>
    </location>
</feature>
<keyword evidence="4" id="KW-1185">Reference proteome</keyword>
<comment type="caution">
    <text evidence="3">The sequence shown here is derived from an EMBL/GenBank/DDBJ whole genome shotgun (WGS) entry which is preliminary data.</text>
</comment>
<evidence type="ECO:0000256" key="1">
    <source>
        <dbReference type="SAM" id="MobiDB-lite"/>
    </source>
</evidence>
<dbReference type="AlphaFoldDB" id="A0A0D7CH99"/>
<feature type="chain" id="PRO_5002317919" description="Secreted protein" evidence="2">
    <location>
        <begin position="48"/>
        <end position="147"/>
    </location>
</feature>
<dbReference type="EMBL" id="JRKI01000045">
    <property type="protein sequence ID" value="KIZ14772.1"/>
    <property type="molecule type" value="Genomic_DNA"/>
</dbReference>
<evidence type="ECO:0000313" key="3">
    <source>
        <dbReference type="EMBL" id="KIZ14772.1"/>
    </source>
</evidence>
<evidence type="ECO:0008006" key="5">
    <source>
        <dbReference type="Google" id="ProtNLM"/>
    </source>
</evidence>
<organism evidence="3 4">
    <name type="scientific">Streptomyces natalensis ATCC 27448</name>
    <dbReference type="NCBI Taxonomy" id="1240678"/>
    <lineage>
        <taxon>Bacteria</taxon>
        <taxon>Bacillati</taxon>
        <taxon>Actinomycetota</taxon>
        <taxon>Actinomycetes</taxon>
        <taxon>Kitasatosporales</taxon>
        <taxon>Streptomycetaceae</taxon>
        <taxon>Streptomyces</taxon>
    </lineage>
</organism>
<proteinExistence type="predicted"/>
<dbReference type="PATRIC" id="fig|1240678.4.peg.6479"/>
<accession>A0A0D7CH99</accession>
<name>A0A0D7CH99_9ACTN</name>
<evidence type="ECO:0000313" key="4">
    <source>
        <dbReference type="Proteomes" id="UP000032458"/>
    </source>
</evidence>
<dbReference type="RefSeq" id="WP_044367519.1">
    <property type="nucleotide sequence ID" value="NZ_JRKI01000045.1"/>
</dbReference>